<dbReference type="Proteomes" id="UP000012019">
    <property type="component" value="Unassembled WGS sequence"/>
</dbReference>
<dbReference type="eggNOG" id="ENOG502Z7J9">
    <property type="taxonomic scope" value="Bacteria"/>
</dbReference>
<organism evidence="1 2">
    <name type="scientific">Methylophaga lonarensis MPL</name>
    <dbReference type="NCBI Taxonomy" id="1286106"/>
    <lineage>
        <taxon>Bacteria</taxon>
        <taxon>Pseudomonadati</taxon>
        <taxon>Pseudomonadota</taxon>
        <taxon>Gammaproteobacteria</taxon>
        <taxon>Thiotrichales</taxon>
        <taxon>Piscirickettsiaceae</taxon>
        <taxon>Methylophaga</taxon>
    </lineage>
</organism>
<dbReference type="OrthoDB" id="9775734at2"/>
<accession>M7NUG5</accession>
<evidence type="ECO:0000313" key="1">
    <source>
        <dbReference type="EMBL" id="EMR12418.1"/>
    </source>
</evidence>
<proteinExistence type="predicted"/>
<name>M7NUG5_9GAMM</name>
<protein>
    <recommendedName>
        <fullName evidence="3">DUF2797 domain-containing protein</fullName>
    </recommendedName>
</protein>
<sequence length="268" mass="30319">MSAVLADDGKASYQMLLGEHRVDMAALMGKHLRFEYVGEIFCQHCQRRTKKSFSGGFCFPCSQKLAQCDLCFMKPETCHFEQGTCREPDWGQAVCMQPHVVYLANSSGLKVGITRTGQIPTRWIDQGATQALPIFMVQSRQQSGLVETVYKQHVSDRTDWRKMLKAQAEPLDLAGLRDQLFAETLHEIKALQERFGEQSIKALKAETVTEIVYPVLQYPDKVKSLSFDKTNQLEGELLGIKGQYLILDTGVINIRKFTGYHVKMEFAA</sequence>
<dbReference type="InterPro" id="IPR021246">
    <property type="entry name" value="DUF2797"/>
</dbReference>
<dbReference type="RefSeq" id="WP_009727023.1">
    <property type="nucleotide sequence ID" value="NZ_APHR01000056.1"/>
</dbReference>
<reference evidence="1 2" key="1">
    <citation type="journal article" date="2013" name="Genome Announc.">
        <title>Draft Genome Sequence of Methylophaga lonarensis MPLT, a Haloalkaliphilic (Non-Methane-Utilizing) Methylotroph.</title>
        <authorList>
            <person name="Shetty S.A."/>
            <person name="Marathe N.P."/>
            <person name="Munot H."/>
            <person name="Antony C.P."/>
            <person name="Dhotre D.P."/>
            <person name="Murrell J.C."/>
            <person name="Shouche Y.S."/>
        </authorList>
    </citation>
    <scope>NUCLEOTIDE SEQUENCE [LARGE SCALE GENOMIC DNA]</scope>
    <source>
        <strain evidence="1 2">MPL</strain>
    </source>
</reference>
<dbReference type="PATRIC" id="fig|1286106.3.peg.2052"/>
<dbReference type="EMBL" id="APHR01000056">
    <property type="protein sequence ID" value="EMR12418.1"/>
    <property type="molecule type" value="Genomic_DNA"/>
</dbReference>
<evidence type="ECO:0008006" key="3">
    <source>
        <dbReference type="Google" id="ProtNLM"/>
    </source>
</evidence>
<keyword evidence="2" id="KW-1185">Reference proteome</keyword>
<gene>
    <name evidence="1" type="ORF">MPL1_10267</name>
</gene>
<dbReference type="STRING" id="1286106.MPL1_10267"/>
<dbReference type="AlphaFoldDB" id="M7NUG5"/>
<evidence type="ECO:0000313" key="2">
    <source>
        <dbReference type="Proteomes" id="UP000012019"/>
    </source>
</evidence>
<dbReference type="Pfam" id="PF10977">
    <property type="entry name" value="DUF2797"/>
    <property type="match status" value="1"/>
</dbReference>
<comment type="caution">
    <text evidence="1">The sequence shown here is derived from an EMBL/GenBank/DDBJ whole genome shotgun (WGS) entry which is preliminary data.</text>
</comment>